<gene>
    <name evidence="1" type="ORF">JD844_033949</name>
</gene>
<evidence type="ECO:0000313" key="1">
    <source>
        <dbReference type="EMBL" id="KAH0625738.1"/>
    </source>
</evidence>
<protein>
    <submittedName>
        <fullName evidence="1">Uncharacterized protein</fullName>
    </submittedName>
</protein>
<proteinExistence type="predicted"/>
<dbReference type="EMBL" id="JAIPUX010000953">
    <property type="protein sequence ID" value="KAH0625738.1"/>
    <property type="molecule type" value="Genomic_DNA"/>
</dbReference>
<name>A0ABQ7T802_PHRPL</name>
<keyword evidence="2" id="KW-1185">Reference proteome</keyword>
<comment type="caution">
    <text evidence="1">The sequence shown here is derived from an EMBL/GenBank/DDBJ whole genome shotgun (WGS) entry which is preliminary data.</text>
</comment>
<sequence>MHPKSHSGFGFMSKHASACYPSPVQQRVMLYNASYSPGDAKPPPSLLWHMPRCPPSLEVVGTAGSAGSCLQLAQVLLCSQRKRSWRLPAWPGGHCWCWWHSP</sequence>
<dbReference type="Proteomes" id="UP000826234">
    <property type="component" value="Unassembled WGS sequence"/>
</dbReference>
<organism evidence="1 2">
    <name type="scientific">Phrynosoma platyrhinos</name>
    <name type="common">Desert horned lizard</name>
    <dbReference type="NCBI Taxonomy" id="52577"/>
    <lineage>
        <taxon>Eukaryota</taxon>
        <taxon>Metazoa</taxon>
        <taxon>Chordata</taxon>
        <taxon>Craniata</taxon>
        <taxon>Vertebrata</taxon>
        <taxon>Euteleostomi</taxon>
        <taxon>Lepidosauria</taxon>
        <taxon>Squamata</taxon>
        <taxon>Bifurcata</taxon>
        <taxon>Unidentata</taxon>
        <taxon>Episquamata</taxon>
        <taxon>Toxicofera</taxon>
        <taxon>Iguania</taxon>
        <taxon>Phrynosomatidae</taxon>
        <taxon>Phrynosomatinae</taxon>
        <taxon>Phrynosoma</taxon>
    </lineage>
</organism>
<evidence type="ECO:0000313" key="2">
    <source>
        <dbReference type="Proteomes" id="UP000826234"/>
    </source>
</evidence>
<reference evidence="1 2" key="1">
    <citation type="journal article" date="2022" name="Gigascience">
        <title>A chromosome-level genome assembly and annotation of the desert horned lizard, Phrynosoma platyrhinos, provides insight into chromosomal rearrangements among reptiles.</title>
        <authorList>
            <person name="Koochekian N."/>
            <person name="Ascanio A."/>
            <person name="Farleigh K."/>
            <person name="Card D.C."/>
            <person name="Schield D.R."/>
            <person name="Castoe T.A."/>
            <person name="Jezkova T."/>
        </authorList>
    </citation>
    <scope>NUCLEOTIDE SEQUENCE [LARGE SCALE GENOMIC DNA]</scope>
    <source>
        <strain evidence="1">NK-2021</strain>
    </source>
</reference>
<accession>A0ABQ7T802</accession>